<evidence type="ECO:0000256" key="2">
    <source>
        <dbReference type="SAM" id="MobiDB-lite"/>
    </source>
</evidence>
<reference evidence="4" key="1">
    <citation type="submission" date="2020-11" db="EMBL/GenBank/DDBJ databases">
        <authorList>
            <person name="Tran Van P."/>
        </authorList>
    </citation>
    <scope>NUCLEOTIDE SEQUENCE</scope>
</reference>
<name>A0A7R8X9Q3_9CRUS</name>
<accession>A0A7R8X9Q3</accession>
<dbReference type="EMBL" id="LR900721">
    <property type="protein sequence ID" value="CAD7246676.1"/>
    <property type="molecule type" value="Genomic_DNA"/>
</dbReference>
<proteinExistence type="inferred from homology"/>
<sequence>MSGANVYESLKKAVEVTLNPYVEPEERRKAIQFCEEFRETSLLPVRMDAGVTLAHRDNTHVVRKFGLQLLEHVIKYQWNQLSTEQKLFIKDSLSRLLVEMAKREWPQQWPTMLSELSSICSLGARQMELVLRFFLRLVEDVALFQTLEAAQRRRDIFQALTAEMETIFGFFLRTISEQFIKLKEIGCSKAAEAPEQVYERNVIIRILDVALETAGAYVEWIPVGYIVMEQGCFINICCQLLLEPSLRLKATDCLFQLVSRKGKVEVRRPSLILFEEGHLQYIMSSIQCNSSNSQMDPDSYQYLKSVSQLISGMTTQLCMLIGKEKDLADPPSTFPLFLEIALILTEHASHVISSHMASAWQQLFSHPQLSASQYLLACIPKWIELAVRHTWKTGFRSRNNSPSCEFSRLDFDTDEAFFAFLTKVRIEIHACIRTVGNLAPLLTFQFLRTWITALLNKSSDSLQEEDITREYPMNSEMPLHLEWESLSAILDHAIPKIMASPNSPKPLPEDGIQLLRMCLAFTTRDPLILSSWLSCISALFLFVPYEVSLLPETLTKIFGAVVFTLPNQAAKGSRSKSVRNVRRHACSLLVKLSVKYPETLFPVFESIFNMVKELSKEESKLSQMEKLTLAEVLLILSNKWCHYDKQTQFIGALLEPTREQWMAVTPHLSSCLSFMSFVGLDHEPVEPSDSDLSGKNRALLTDCIQMIFSVVKRCTWPENIDAARLGGFVRSEDQTTLCNPAAPHILPLLPGIFHFMGVIHLLWHPEAFQKFSSGYKKSFCLLDVEKHLILGTPHVETAGELTRSPLERMQQFLSSMHESCCHILGNAAATLGKEFFAIPNLVGMVINESLAGIDCIEDHWLRRIVRVFLRSFFTHCPPSDYLRVVVPILSQLLPYMLTRLSQKWENGSTAESTSPAFSYETPDTREMLEDQLLRQRTREYIDLLRAILFEAESGSQVTETNDAMEDGSDGSPSPRPLASLSESGLVVLNDSNLRPVIFLTLLRALTWGDAPSSSKASMLTTPVMKHLAATGAITESEAKSALQAILGALEVHGQHDNNQAFLMNLLLNVYDALRPSYPALAQFFLQIPGNNLEEVQKMDDRFLNWNPKYGKPEKVKKDMLKRLVTPIIGKNVGELGKRPVLVKDLPMMRPTGRKPQLSLDEMERRNLGLCGLFQGHESSSSSPSLPQAQGPMQI</sequence>
<dbReference type="AlphaFoldDB" id="A0A7R8X9Q3"/>
<dbReference type="EMBL" id="CAJPEV010001204">
    <property type="protein sequence ID" value="CAG0891346.1"/>
    <property type="molecule type" value="Genomic_DNA"/>
</dbReference>
<evidence type="ECO:0000313" key="4">
    <source>
        <dbReference type="EMBL" id="CAD7246676.1"/>
    </source>
</evidence>
<dbReference type="SUPFAM" id="SSF48371">
    <property type="entry name" value="ARM repeat"/>
    <property type="match status" value="1"/>
</dbReference>
<dbReference type="GO" id="GO:0006611">
    <property type="term" value="P:protein export from nucleus"/>
    <property type="evidence" value="ECO:0007669"/>
    <property type="project" value="InterPro"/>
</dbReference>
<dbReference type="OrthoDB" id="2215036at2759"/>
<dbReference type="InterPro" id="IPR001494">
    <property type="entry name" value="Importin-beta_N"/>
</dbReference>
<dbReference type="InterPro" id="IPR045065">
    <property type="entry name" value="XPO1/5"/>
</dbReference>
<feature type="region of interest" description="Disordered" evidence="2">
    <location>
        <begin position="1172"/>
        <end position="1194"/>
    </location>
</feature>
<evidence type="ECO:0000259" key="3">
    <source>
        <dbReference type="PROSITE" id="PS50166"/>
    </source>
</evidence>
<dbReference type="PANTHER" id="PTHR11223:SF3">
    <property type="entry name" value="EXPORTIN-5"/>
    <property type="match status" value="1"/>
</dbReference>
<evidence type="ECO:0000256" key="1">
    <source>
        <dbReference type="ARBA" id="ARBA00009466"/>
    </source>
</evidence>
<dbReference type="GO" id="GO:0005737">
    <property type="term" value="C:cytoplasm"/>
    <property type="evidence" value="ECO:0007669"/>
    <property type="project" value="TreeGrafter"/>
</dbReference>
<dbReference type="Pfam" id="PF08389">
    <property type="entry name" value="Xpo1"/>
    <property type="match status" value="1"/>
</dbReference>
<dbReference type="GO" id="GO:0003723">
    <property type="term" value="F:RNA binding"/>
    <property type="evidence" value="ECO:0007669"/>
    <property type="project" value="TreeGrafter"/>
</dbReference>
<dbReference type="Proteomes" id="UP000677054">
    <property type="component" value="Unassembled WGS sequence"/>
</dbReference>
<dbReference type="PANTHER" id="PTHR11223">
    <property type="entry name" value="EXPORTIN 1/5"/>
    <property type="match status" value="1"/>
</dbReference>
<dbReference type="InterPro" id="IPR016024">
    <property type="entry name" value="ARM-type_fold"/>
</dbReference>
<organism evidence="4">
    <name type="scientific">Darwinula stevensoni</name>
    <dbReference type="NCBI Taxonomy" id="69355"/>
    <lineage>
        <taxon>Eukaryota</taxon>
        <taxon>Metazoa</taxon>
        <taxon>Ecdysozoa</taxon>
        <taxon>Arthropoda</taxon>
        <taxon>Crustacea</taxon>
        <taxon>Oligostraca</taxon>
        <taxon>Ostracoda</taxon>
        <taxon>Podocopa</taxon>
        <taxon>Podocopida</taxon>
        <taxon>Darwinulocopina</taxon>
        <taxon>Darwinuloidea</taxon>
        <taxon>Darwinulidae</taxon>
        <taxon>Darwinula</taxon>
    </lineage>
</organism>
<dbReference type="GO" id="GO:0006405">
    <property type="term" value="P:RNA export from nucleus"/>
    <property type="evidence" value="ECO:0007669"/>
    <property type="project" value="TreeGrafter"/>
</dbReference>
<dbReference type="InterPro" id="IPR013598">
    <property type="entry name" value="Exportin-1/Importin-b-like"/>
</dbReference>
<keyword evidence="5" id="KW-1185">Reference proteome</keyword>
<dbReference type="InterPro" id="IPR045478">
    <property type="entry name" value="Exportin-5_C"/>
</dbReference>
<dbReference type="InterPro" id="IPR011989">
    <property type="entry name" value="ARM-like"/>
</dbReference>
<feature type="region of interest" description="Disordered" evidence="2">
    <location>
        <begin position="956"/>
        <end position="976"/>
    </location>
</feature>
<evidence type="ECO:0000313" key="5">
    <source>
        <dbReference type="Proteomes" id="UP000677054"/>
    </source>
</evidence>
<dbReference type="Gene3D" id="1.25.10.10">
    <property type="entry name" value="Leucine-rich Repeat Variant"/>
    <property type="match status" value="1"/>
</dbReference>
<dbReference type="GO" id="GO:0031267">
    <property type="term" value="F:small GTPase binding"/>
    <property type="evidence" value="ECO:0007669"/>
    <property type="project" value="InterPro"/>
</dbReference>
<feature type="domain" description="Importin N-terminal" evidence="3">
    <location>
        <begin position="53"/>
        <end position="99"/>
    </location>
</feature>
<protein>
    <recommendedName>
        <fullName evidence="3">Importin N-terminal domain-containing protein</fullName>
    </recommendedName>
</protein>
<dbReference type="GO" id="GO:0042565">
    <property type="term" value="C:RNA nuclear export complex"/>
    <property type="evidence" value="ECO:0007669"/>
    <property type="project" value="TreeGrafter"/>
</dbReference>
<dbReference type="Pfam" id="PF19273">
    <property type="entry name" value="Exportin-5"/>
    <property type="match status" value="1"/>
</dbReference>
<dbReference type="GO" id="GO:0005634">
    <property type="term" value="C:nucleus"/>
    <property type="evidence" value="ECO:0007669"/>
    <property type="project" value="TreeGrafter"/>
</dbReference>
<gene>
    <name evidence="4" type="ORF">DSTB1V02_LOCUS6523</name>
</gene>
<dbReference type="PROSITE" id="PS50166">
    <property type="entry name" value="IMPORTIN_B_NT"/>
    <property type="match status" value="1"/>
</dbReference>
<comment type="similarity">
    <text evidence="1">Belongs to the exportin family.</text>
</comment>
<dbReference type="GO" id="GO:0005049">
    <property type="term" value="F:nuclear export signal receptor activity"/>
    <property type="evidence" value="ECO:0007669"/>
    <property type="project" value="InterPro"/>
</dbReference>
<feature type="compositionally biased region" description="Polar residues" evidence="2">
    <location>
        <begin position="1185"/>
        <end position="1194"/>
    </location>
</feature>